<protein>
    <submittedName>
        <fullName evidence="1">Legumin B</fullName>
    </submittedName>
</protein>
<dbReference type="EMBL" id="LXQA010099819">
    <property type="protein sequence ID" value="MCI16196.1"/>
    <property type="molecule type" value="Genomic_DNA"/>
</dbReference>
<reference evidence="1 2" key="1">
    <citation type="journal article" date="2018" name="Front. Plant Sci.">
        <title>Red Clover (Trifolium pratense) and Zigzag Clover (T. medium) - A Picture of Genomic Similarities and Differences.</title>
        <authorList>
            <person name="Dluhosova J."/>
            <person name="Istvanek J."/>
            <person name="Nedelnik J."/>
            <person name="Repkova J."/>
        </authorList>
    </citation>
    <scope>NUCLEOTIDE SEQUENCE [LARGE SCALE GENOMIC DNA]</scope>
    <source>
        <strain evidence="2">cv. 10/8</strain>
        <tissue evidence="1">Leaf</tissue>
    </source>
</reference>
<comment type="caution">
    <text evidence="1">The sequence shown here is derived from an EMBL/GenBank/DDBJ whole genome shotgun (WGS) entry which is preliminary data.</text>
</comment>
<keyword evidence="2" id="KW-1185">Reference proteome</keyword>
<feature type="non-terminal residue" evidence="1">
    <location>
        <position position="78"/>
    </location>
</feature>
<dbReference type="Gene3D" id="2.60.120.10">
    <property type="entry name" value="Jelly Rolls"/>
    <property type="match status" value="1"/>
</dbReference>
<name>A0A392PY14_9FABA</name>
<dbReference type="SUPFAM" id="SSF51182">
    <property type="entry name" value="RmlC-like cupins"/>
    <property type="match status" value="1"/>
</dbReference>
<dbReference type="Proteomes" id="UP000265520">
    <property type="component" value="Unassembled WGS sequence"/>
</dbReference>
<proteinExistence type="predicted"/>
<sequence length="78" mass="8904">MNEAATCTYDVYQITTSKPCMVKHVTNILSHVPTRSEFDRFNQCQLNNINALEPDHRVESEAGLTETWNPNHPELQCA</sequence>
<dbReference type="InterPro" id="IPR014710">
    <property type="entry name" value="RmlC-like_jellyroll"/>
</dbReference>
<dbReference type="AlphaFoldDB" id="A0A392PY14"/>
<evidence type="ECO:0000313" key="2">
    <source>
        <dbReference type="Proteomes" id="UP000265520"/>
    </source>
</evidence>
<accession>A0A392PY14</accession>
<dbReference type="InterPro" id="IPR011051">
    <property type="entry name" value="RmlC_Cupin_sf"/>
</dbReference>
<organism evidence="1 2">
    <name type="scientific">Trifolium medium</name>
    <dbReference type="NCBI Taxonomy" id="97028"/>
    <lineage>
        <taxon>Eukaryota</taxon>
        <taxon>Viridiplantae</taxon>
        <taxon>Streptophyta</taxon>
        <taxon>Embryophyta</taxon>
        <taxon>Tracheophyta</taxon>
        <taxon>Spermatophyta</taxon>
        <taxon>Magnoliopsida</taxon>
        <taxon>eudicotyledons</taxon>
        <taxon>Gunneridae</taxon>
        <taxon>Pentapetalae</taxon>
        <taxon>rosids</taxon>
        <taxon>fabids</taxon>
        <taxon>Fabales</taxon>
        <taxon>Fabaceae</taxon>
        <taxon>Papilionoideae</taxon>
        <taxon>50 kb inversion clade</taxon>
        <taxon>NPAAA clade</taxon>
        <taxon>Hologalegina</taxon>
        <taxon>IRL clade</taxon>
        <taxon>Trifolieae</taxon>
        <taxon>Trifolium</taxon>
    </lineage>
</organism>
<evidence type="ECO:0000313" key="1">
    <source>
        <dbReference type="EMBL" id="MCI16196.1"/>
    </source>
</evidence>